<evidence type="ECO:0000259" key="13">
    <source>
        <dbReference type="Pfam" id="PF00593"/>
    </source>
</evidence>
<dbReference type="InterPro" id="IPR000531">
    <property type="entry name" value="Beta-barrel_TonB"/>
</dbReference>
<accession>A0ABU1YHP6</accession>
<evidence type="ECO:0000256" key="7">
    <source>
        <dbReference type="ARBA" id="ARBA00023136"/>
    </source>
</evidence>
<evidence type="ECO:0000313" key="16">
    <source>
        <dbReference type="Proteomes" id="UP001180453"/>
    </source>
</evidence>
<dbReference type="InterPro" id="IPR010105">
    <property type="entry name" value="TonB_sidphr_rcpt"/>
</dbReference>
<dbReference type="InterPro" id="IPR036942">
    <property type="entry name" value="Beta-barrel_TonB_sf"/>
</dbReference>
<dbReference type="Pfam" id="PF00593">
    <property type="entry name" value="TonB_dep_Rec_b-barrel"/>
    <property type="match status" value="1"/>
</dbReference>
<evidence type="ECO:0000256" key="10">
    <source>
        <dbReference type="PROSITE-ProRule" id="PRU01360"/>
    </source>
</evidence>
<evidence type="ECO:0000313" key="15">
    <source>
        <dbReference type="EMBL" id="MDR7268343.1"/>
    </source>
</evidence>
<keyword evidence="12" id="KW-0732">Signal</keyword>
<proteinExistence type="inferred from homology"/>
<evidence type="ECO:0000256" key="4">
    <source>
        <dbReference type="ARBA" id="ARBA00022452"/>
    </source>
</evidence>
<dbReference type="PROSITE" id="PS52016">
    <property type="entry name" value="TONB_DEPENDENT_REC_3"/>
    <property type="match status" value="1"/>
</dbReference>
<evidence type="ECO:0000256" key="5">
    <source>
        <dbReference type="ARBA" id="ARBA00022692"/>
    </source>
</evidence>
<feature type="chain" id="PRO_5046392562" evidence="12">
    <location>
        <begin position="27"/>
        <end position="707"/>
    </location>
</feature>
<feature type="signal peptide" evidence="12">
    <location>
        <begin position="1"/>
        <end position="26"/>
    </location>
</feature>
<feature type="domain" description="TonB-dependent receptor-like beta-barrel" evidence="13">
    <location>
        <begin position="258"/>
        <end position="678"/>
    </location>
</feature>
<sequence length="707" mass="77772">MQNKFLMSACAAAATCAVWGDAIAQAQAPTQQIESVVVTGKRANHISKGATGLPMELKDTPQSISTLDKEDLANFGLTGSNEALSLATGINVEQYETNRATFNSRGFEIQLTQVDGVGMSNDWGTVVGRQDTYFFERIELIRGANGLLTGVGNASGTINYVRKRPTNKDGGEISVSAGSYDMRRVALDYNKVFSSDGSWAGRLVAADEDKDSYVRALHDKRSTIYGVVDGQIGDNGVLTIGATFQDAKQRSPMWGSLTLVYADGRLADFPASSSTSQDWTFWNIRSSNAFVEYAQALNPDWEAKLTYNVRHAKEAARLFYAFPFGAGLNNDNTGLYGWPYSSRVITDNQLFDASVNGRFEAFGRSHTLIAGISRSHQEAKTDTQSYDTTKYQFLPLPTFPYPGNAYPEPVWGEFSPASGGEQTLTRFYAATRLALTDQVKAIVGINAIKLVRTGSSRYGSVSPGDPVYPATRETSPYFGLTYDITPNVLAYVSHSDIFQNQDQKGIDLKTYLAPMKGVNRELGVKAEWFNKQLLTTLAVFRAEQHGLATVAGTKPDPDNNNQPMDYYEGRDVKSRGIEFEASGRIVKDTRFTLGATHLRLKGPDGNDTYEWIPRTTVNFLVDTRLPALPRLNLGVAGRWQSDISKKGGARQDSYALVNAFAAYDVTDRATVRLNVNNLFDKKIIRGLAYGALYNEPRNYAVTLDYKL</sequence>
<evidence type="ECO:0000256" key="9">
    <source>
        <dbReference type="ARBA" id="ARBA00023237"/>
    </source>
</evidence>
<reference evidence="15 16" key="1">
    <citation type="submission" date="2023-07" db="EMBL/GenBank/DDBJ databases">
        <title>Sorghum-associated microbial communities from plants grown in Nebraska, USA.</title>
        <authorList>
            <person name="Schachtman D."/>
        </authorList>
    </citation>
    <scope>NUCLEOTIDE SEQUENCE [LARGE SCALE GENOMIC DNA]</scope>
    <source>
        <strain evidence="15 16">BE314</strain>
    </source>
</reference>
<keyword evidence="9 10" id="KW-0998">Cell outer membrane</keyword>
<dbReference type="Pfam" id="PF07715">
    <property type="entry name" value="Plug"/>
    <property type="match status" value="1"/>
</dbReference>
<dbReference type="Gene3D" id="2.170.130.10">
    <property type="entry name" value="TonB-dependent receptor, plug domain"/>
    <property type="match status" value="1"/>
</dbReference>
<evidence type="ECO:0000256" key="12">
    <source>
        <dbReference type="SAM" id="SignalP"/>
    </source>
</evidence>
<keyword evidence="8 15" id="KW-0675">Receptor</keyword>
<evidence type="ECO:0000256" key="1">
    <source>
        <dbReference type="ARBA" id="ARBA00004571"/>
    </source>
</evidence>
<keyword evidence="6 11" id="KW-0798">TonB box</keyword>
<dbReference type="InterPro" id="IPR037066">
    <property type="entry name" value="Plug_dom_sf"/>
</dbReference>
<keyword evidence="3 10" id="KW-0813">Transport</keyword>
<name>A0ABU1YHP6_ROSSA</name>
<dbReference type="InterPro" id="IPR012910">
    <property type="entry name" value="Plug_dom"/>
</dbReference>
<evidence type="ECO:0000256" key="2">
    <source>
        <dbReference type="ARBA" id="ARBA00009810"/>
    </source>
</evidence>
<dbReference type="PANTHER" id="PTHR32552:SF74">
    <property type="entry name" value="HYDROXAMATE SIDEROPHORE RECEPTOR FHUE"/>
    <property type="match status" value="1"/>
</dbReference>
<evidence type="ECO:0000259" key="14">
    <source>
        <dbReference type="Pfam" id="PF07715"/>
    </source>
</evidence>
<comment type="subcellular location">
    <subcellularLocation>
        <location evidence="1 10">Cell outer membrane</location>
        <topology evidence="1 10">Multi-pass membrane protein</topology>
    </subcellularLocation>
</comment>
<evidence type="ECO:0000256" key="11">
    <source>
        <dbReference type="RuleBase" id="RU003357"/>
    </source>
</evidence>
<dbReference type="Gene3D" id="2.40.170.20">
    <property type="entry name" value="TonB-dependent receptor, beta-barrel domain"/>
    <property type="match status" value="1"/>
</dbReference>
<evidence type="ECO:0000256" key="3">
    <source>
        <dbReference type="ARBA" id="ARBA00022448"/>
    </source>
</evidence>
<dbReference type="CDD" id="cd01347">
    <property type="entry name" value="ligand_gated_channel"/>
    <property type="match status" value="1"/>
</dbReference>
<organism evidence="15 16">
    <name type="scientific">Roseateles saccharophilus</name>
    <name type="common">Pseudomonas saccharophila</name>
    <dbReference type="NCBI Taxonomy" id="304"/>
    <lineage>
        <taxon>Bacteria</taxon>
        <taxon>Pseudomonadati</taxon>
        <taxon>Pseudomonadota</taxon>
        <taxon>Betaproteobacteria</taxon>
        <taxon>Burkholderiales</taxon>
        <taxon>Sphaerotilaceae</taxon>
        <taxon>Roseateles</taxon>
    </lineage>
</organism>
<dbReference type="PANTHER" id="PTHR32552">
    <property type="entry name" value="FERRICHROME IRON RECEPTOR-RELATED"/>
    <property type="match status" value="1"/>
</dbReference>
<dbReference type="RefSeq" id="WP_310261651.1">
    <property type="nucleotide sequence ID" value="NZ_JAVDXU010000001.1"/>
</dbReference>
<keyword evidence="4 10" id="KW-1134">Transmembrane beta strand</keyword>
<protein>
    <submittedName>
        <fullName evidence="15">Outer membrane receptor for ferric coprogen and ferric-rhodotorulic acid</fullName>
    </submittedName>
</protein>
<dbReference type="SUPFAM" id="SSF56935">
    <property type="entry name" value="Porins"/>
    <property type="match status" value="1"/>
</dbReference>
<comment type="caution">
    <text evidence="15">The sequence shown here is derived from an EMBL/GenBank/DDBJ whole genome shotgun (WGS) entry which is preliminary data.</text>
</comment>
<comment type="similarity">
    <text evidence="2 10 11">Belongs to the TonB-dependent receptor family.</text>
</comment>
<dbReference type="InterPro" id="IPR039426">
    <property type="entry name" value="TonB-dep_rcpt-like"/>
</dbReference>
<dbReference type="Proteomes" id="UP001180453">
    <property type="component" value="Unassembled WGS sequence"/>
</dbReference>
<feature type="domain" description="TonB-dependent receptor plug" evidence="14">
    <location>
        <begin position="57"/>
        <end position="157"/>
    </location>
</feature>
<keyword evidence="16" id="KW-1185">Reference proteome</keyword>
<dbReference type="NCBIfam" id="TIGR01783">
    <property type="entry name" value="TonB-siderophor"/>
    <property type="match status" value="1"/>
</dbReference>
<gene>
    <name evidence="15" type="ORF">J2X20_000972</name>
</gene>
<keyword evidence="7 10" id="KW-0472">Membrane</keyword>
<evidence type="ECO:0000256" key="8">
    <source>
        <dbReference type="ARBA" id="ARBA00023170"/>
    </source>
</evidence>
<evidence type="ECO:0000256" key="6">
    <source>
        <dbReference type="ARBA" id="ARBA00023077"/>
    </source>
</evidence>
<keyword evidence="5 10" id="KW-0812">Transmembrane</keyword>
<dbReference type="EMBL" id="JAVDXU010000001">
    <property type="protein sequence ID" value="MDR7268343.1"/>
    <property type="molecule type" value="Genomic_DNA"/>
</dbReference>